<comment type="caution">
    <text evidence="2">The sequence shown here is derived from an EMBL/GenBank/DDBJ whole genome shotgun (WGS) entry which is preliminary data.</text>
</comment>
<dbReference type="EMBL" id="JARAOO010000008">
    <property type="protein sequence ID" value="KAJ7959426.1"/>
    <property type="molecule type" value="Genomic_DNA"/>
</dbReference>
<organism evidence="2 3">
    <name type="scientific">Quillaja saponaria</name>
    <name type="common">Soap bark tree</name>
    <dbReference type="NCBI Taxonomy" id="32244"/>
    <lineage>
        <taxon>Eukaryota</taxon>
        <taxon>Viridiplantae</taxon>
        <taxon>Streptophyta</taxon>
        <taxon>Embryophyta</taxon>
        <taxon>Tracheophyta</taxon>
        <taxon>Spermatophyta</taxon>
        <taxon>Magnoliopsida</taxon>
        <taxon>eudicotyledons</taxon>
        <taxon>Gunneridae</taxon>
        <taxon>Pentapetalae</taxon>
        <taxon>rosids</taxon>
        <taxon>fabids</taxon>
        <taxon>Fabales</taxon>
        <taxon>Quillajaceae</taxon>
        <taxon>Quillaja</taxon>
    </lineage>
</organism>
<dbReference type="Proteomes" id="UP001163823">
    <property type="component" value="Chromosome 8"/>
</dbReference>
<protein>
    <submittedName>
        <fullName evidence="2">Solute carrier family 40 member like</fullName>
    </submittedName>
</protein>
<dbReference type="AlphaFoldDB" id="A0AAD7PKV9"/>
<sequence length="80" mass="9108">MLMSIFSSFDVLCGESYGQKSRLSPVPSKEGSPKPKKMEKKEEQSMKKRNENEGNSSPQNRQKQRPRTKRSSGFEDCVVP</sequence>
<feature type="compositionally biased region" description="Basic and acidic residues" evidence="1">
    <location>
        <begin position="39"/>
        <end position="52"/>
    </location>
</feature>
<evidence type="ECO:0000256" key="1">
    <source>
        <dbReference type="SAM" id="MobiDB-lite"/>
    </source>
</evidence>
<feature type="region of interest" description="Disordered" evidence="1">
    <location>
        <begin position="17"/>
        <end position="80"/>
    </location>
</feature>
<evidence type="ECO:0000313" key="2">
    <source>
        <dbReference type="EMBL" id="KAJ7959426.1"/>
    </source>
</evidence>
<reference evidence="2" key="1">
    <citation type="journal article" date="2023" name="Science">
        <title>Elucidation of the pathway for biosynthesis of saponin adjuvants from the soapbark tree.</title>
        <authorList>
            <person name="Reed J."/>
            <person name="Orme A."/>
            <person name="El-Demerdash A."/>
            <person name="Owen C."/>
            <person name="Martin L.B.B."/>
            <person name="Misra R.C."/>
            <person name="Kikuchi S."/>
            <person name="Rejzek M."/>
            <person name="Martin A.C."/>
            <person name="Harkess A."/>
            <person name="Leebens-Mack J."/>
            <person name="Louveau T."/>
            <person name="Stephenson M.J."/>
            <person name="Osbourn A."/>
        </authorList>
    </citation>
    <scope>NUCLEOTIDE SEQUENCE</scope>
    <source>
        <strain evidence="2">S10</strain>
    </source>
</reference>
<name>A0AAD7PKV9_QUISA</name>
<gene>
    <name evidence="2" type="ORF">O6P43_020004</name>
</gene>
<dbReference type="KEGG" id="qsa:O6P43_020004"/>
<keyword evidence="3" id="KW-1185">Reference proteome</keyword>
<evidence type="ECO:0000313" key="3">
    <source>
        <dbReference type="Proteomes" id="UP001163823"/>
    </source>
</evidence>
<proteinExistence type="predicted"/>
<accession>A0AAD7PKV9</accession>